<evidence type="ECO:0000256" key="6">
    <source>
        <dbReference type="ARBA" id="ARBA00022882"/>
    </source>
</evidence>
<evidence type="ECO:0000256" key="4">
    <source>
        <dbReference type="ARBA" id="ARBA00022475"/>
    </source>
</evidence>
<dbReference type="InterPro" id="IPR005821">
    <property type="entry name" value="Ion_trans_dom"/>
</dbReference>
<evidence type="ECO:0000256" key="12">
    <source>
        <dbReference type="ARBA" id="ARBA00031989"/>
    </source>
</evidence>
<keyword evidence="3" id="KW-0813">Transport</keyword>
<keyword evidence="18" id="KW-1185">Reference proteome</keyword>
<dbReference type="PANTHER" id="PTHR46480">
    <property type="entry name" value="F20B24.22"/>
    <property type="match status" value="1"/>
</dbReference>
<evidence type="ECO:0000256" key="15">
    <source>
        <dbReference type="SAM" id="Phobius"/>
    </source>
</evidence>
<feature type="transmembrane region" description="Helical" evidence="15">
    <location>
        <begin position="162"/>
        <end position="181"/>
    </location>
</feature>
<name>A0A0D2B1U2_9EURO</name>
<feature type="transmembrane region" description="Helical" evidence="15">
    <location>
        <begin position="85"/>
        <end position="111"/>
    </location>
</feature>
<feature type="coiled-coil region" evidence="13">
    <location>
        <begin position="208"/>
        <end position="242"/>
    </location>
</feature>
<dbReference type="EMBL" id="KN847041">
    <property type="protein sequence ID" value="KIW31597.1"/>
    <property type="molecule type" value="Genomic_DNA"/>
</dbReference>
<feature type="domain" description="Ion transport" evidence="16">
    <location>
        <begin position="84"/>
        <end position="208"/>
    </location>
</feature>
<keyword evidence="7 15" id="KW-1133">Transmembrane helix</keyword>
<keyword evidence="5 15" id="KW-0812">Transmembrane</keyword>
<evidence type="ECO:0000256" key="7">
    <source>
        <dbReference type="ARBA" id="ARBA00022989"/>
    </source>
</evidence>
<evidence type="ECO:0000256" key="8">
    <source>
        <dbReference type="ARBA" id="ARBA00023054"/>
    </source>
</evidence>
<dbReference type="InterPro" id="IPR031846">
    <property type="entry name" value="Hvcn1"/>
</dbReference>
<evidence type="ECO:0000256" key="9">
    <source>
        <dbReference type="ARBA" id="ARBA00023065"/>
    </source>
</evidence>
<protein>
    <recommendedName>
        <fullName evidence="2">Voltage-gated hydrogen channel 1</fullName>
    </recommendedName>
    <alternativeName>
        <fullName evidence="12">Hydrogen voltage-gated channel 1</fullName>
    </alternativeName>
</protein>
<proteinExistence type="predicted"/>
<keyword evidence="10 15" id="KW-0472">Membrane</keyword>
<evidence type="ECO:0000256" key="11">
    <source>
        <dbReference type="ARBA" id="ARBA00023303"/>
    </source>
</evidence>
<keyword evidence="11" id="KW-0407">Ion channel</keyword>
<dbReference type="Proteomes" id="UP000054466">
    <property type="component" value="Unassembled WGS sequence"/>
</dbReference>
<dbReference type="Pfam" id="PF00520">
    <property type="entry name" value="Ion_trans"/>
    <property type="match status" value="1"/>
</dbReference>
<dbReference type="GO" id="GO:0030171">
    <property type="term" value="F:voltage-gated proton channel activity"/>
    <property type="evidence" value="ECO:0007669"/>
    <property type="project" value="InterPro"/>
</dbReference>
<evidence type="ECO:0000256" key="14">
    <source>
        <dbReference type="SAM" id="MobiDB-lite"/>
    </source>
</evidence>
<feature type="region of interest" description="Disordered" evidence="14">
    <location>
        <begin position="1"/>
        <end position="30"/>
    </location>
</feature>
<organism evidence="17 18">
    <name type="scientific">Cladophialophora immunda</name>
    <dbReference type="NCBI Taxonomy" id="569365"/>
    <lineage>
        <taxon>Eukaryota</taxon>
        <taxon>Fungi</taxon>
        <taxon>Dikarya</taxon>
        <taxon>Ascomycota</taxon>
        <taxon>Pezizomycotina</taxon>
        <taxon>Eurotiomycetes</taxon>
        <taxon>Chaetothyriomycetidae</taxon>
        <taxon>Chaetothyriales</taxon>
        <taxon>Herpotrichiellaceae</taxon>
        <taxon>Cladophialophora</taxon>
    </lineage>
</organism>
<feature type="transmembrane region" description="Helical" evidence="15">
    <location>
        <begin position="131"/>
        <end position="156"/>
    </location>
</feature>
<keyword evidence="8 13" id="KW-0175">Coiled coil</keyword>
<dbReference type="GO" id="GO:0034702">
    <property type="term" value="C:monoatomic ion channel complex"/>
    <property type="evidence" value="ECO:0007669"/>
    <property type="project" value="UniProtKB-KW"/>
</dbReference>
<dbReference type="OrthoDB" id="427456at2759"/>
<evidence type="ECO:0000313" key="18">
    <source>
        <dbReference type="Proteomes" id="UP000054466"/>
    </source>
</evidence>
<keyword evidence="6" id="KW-0851">Voltage-gated channel</keyword>
<evidence type="ECO:0000256" key="3">
    <source>
        <dbReference type="ARBA" id="ARBA00022448"/>
    </source>
</evidence>
<dbReference type="Gene3D" id="1.20.120.350">
    <property type="entry name" value="Voltage-gated potassium channels. Chain C"/>
    <property type="match status" value="1"/>
</dbReference>
<keyword evidence="9" id="KW-0406">Ion transport</keyword>
<sequence>MCTTESQSESPTIPAMADPETGHSPVQATSNTNEYSPLLPSDRQFISALHQSQDFIACHIVKIHGEDSAVWKLRHSLQHWFSSKWGHYFVILLVSADICCIFADFLISLHICEHAGEKGFNLRAWEQANDVLGYASLVFSCLFMAELLGSVFAFGFRYFNNSFHIFDALVIIAAFVIDVLLRGPLEEAGSLVVVLRLWRVFKIIEEFSSGAEDEIAELQEKIDELERAREDVLKENEQLKHRLRSRYEDADGDADVGDG</sequence>
<evidence type="ECO:0000259" key="16">
    <source>
        <dbReference type="Pfam" id="PF00520"/>
    </source>
</evidence>
<dbReference type="PANTHER" id="PTHR46480:SF1">
    <property type="entry name" value="VOLTAGE-GATED HYDROGEN CHANNEL 1"/>
    <property type="match status" value="1"/>
</dbReference>
<dbReference type="RefSeq" id="XP_016251813.1">
    <property type="nucleotide sequence ID" value="XM_016389911.1"/>
</dbReference>
<accession>A0A0D2B1U2</accession>
<evidence type="ECO:0000313" key="17">
    <source>
        <dbReference type="EMBL" id="KIW31597.1"/>
    </source>
</evidence>
<comment type="subcellular location">
    <subcellularLocation>
        <location evidence="1">Cell membrane</location>
        <topology evidence="1">Multi-pass membrane protein</topology>
    </subcellularLocation>
</comment>
<evidence type="ECO:0000256" key="5">
    <source>
        <dbReference type="ARBA" id="ARBA00022692"/>
    </source>
</evidence>
<evidence type="ECO:0000256" key="13">
    <source>
        <dbReference type="SAM" id="Coils"/>
    </source>
</evidence>
<dbReference type="AlphaFoldDB" id="A0A0D2B1U2"/>
<gene>
    <name evidence="17" type="ORF">PV07_03227</name>
</gene>
<evidence type="ECO:0000256" key="10">
    <source>
        <dbReference type="ARBA" id="ARBA00023136"/>
    </source>
</evidence>
<dbReference type="GO" id="GO:0005886">
    <property type="term" value="C:plasma membrane"/>
    <property type="evidence" value="ECO:0007669"/>
    <property type="project" value="UniProtKB-SubCell"/>
</dbReference>
<reference evidence="17 18" key="1">
    <citation type="submission" date="2015-01" db="EMBL/GenBank/DDBJ databases">
        <title>The Genome Sequence of Cladophialophora immunda CBS83496.</title>
        <authorList>
            <consortium name="The Broad Institute Genomics Platform"/>
            <person name="Cuomo C."/>
            <person name="de Hoog S."/>
            <person name="Gorbushina A."/>
            <person name="Stielow B."/>
            <person name="Teixiera M."/>
            <person name="Abouelleil A."/>
            <person name="Chapman S.B."/>
            <person name="Priest M."/>
            <person name="Young S.K."/>
            <person name="Wortman J."/>
            <person name="Nusbaum C."/>
            <person name="Birren B."/>
        </authorList>
    </citation>
    <scope>NUCLEOTIDE SEQUENCE [LARGE SCALE GENOMIC DNA]</scope>
    <source>
        <strain evidence="17 18">CBS 83496</strain>
    </source>
</reference>
<dbReference type="STRING" id="569365.A0A0D2B1U2"/>
<dbReference type="InterPro" id="IPR027359">
    <property type="entry name" value="Volt_channel_dom_sf"/>
</dbReference>
<evidence type="ECO:0000256" key="2">
    <source>
        <dbReference type="ARBA" id="ARBA00015897"/>
    </source>
</evidence>
<dbReference type="VEuPathDB" id="FungiDB:PV07_03227"/>
<evidence type="ECO:0000256" key="1">
    <source>
        <dbReference type="ARBA" id="ARBA00004651"/>
    </source>
</evidence>
<dbReference type="SUPFAM" id="SSF81324">
    <property type="entry name" value="Voltage-gated potassium channels"/>
    <property type="match status" value="1"/>
</dbReference>
<keyword evidence="4" id="KW-1003">Cell membrane</keyword>
<feature type="compositionally biased region" description="Polar residues" evidence="14">
    <location>
        <begin position="1"/>
        <end position="11"/>
    </location>
</feature>
<dbReference type="HOGENOM" id="CLU_076372_1_2_1"/>
<dbReference type="GeneID" id="27342421"/>